<sequence>MREAMKVLLCRELARRWAVSLERVHELAEHDPFFPKPYVILPPEDIRLYLEQDIIEYEKRHAELVQVYIRGRNLRSFL</sequence>
<reference evidence="1 2" key="1">
    <citation type="submission" date="2024-01" db="EMBL/GenBank/DDBJ databases">
        <title>Seven novel Bacillus-like species.</title>
        <authorList>
            <person name="Liu G."/>
        </authorList>
    </citation>
    <scope>NUCLEOTIDE SEQUENCE [LARGE SCALE GENOMIC DNA]</scope>
    <source>
        <strain evidence="1 2">FJAT-51639</strain>
    </source>
</reference>
<name>A0ABU8FNX8_9BACI</name>
<dbReference type="EMBL" id="JBAWSX010000027">
    <property type="protein sequence ID" value="MEI4804400.1"/>
    <property type="molecule type" value="Genomic_DNA"/>
</dbReference>
<protein>
    <submittedName>
        <fullName evidence="1">Uncharacterized protein</fullName>
    </submittedName>
</protein>
<accession>A0ABU8FNX8</accession>
<gene>
    <name evidence="1" type="ORF">WAZ07_25095</name>
</gene>
<dbReference type="RefSeq" id="WP_090919154.1">
    <property type="nucleotide sequence ID" value="NZ_JBAWSX010000027.1"/>
</dbReference>
<organism evidence="1 2">
    <name type="scientific">Bacillus bruguierae</name>
    <dbReference type="NCBI Taxonomy" id="3127667"/>
    <lineage>
        <taxon>Bacteria</taxon>
        <taxon>Bacillati</taxon>
        <taxon>Bacillota</taxon>
        <taxon>Bacilli</taxon>
        <taxon>Bacillales</taxon>
        <taxon>Bacillaceae</taxon>
        <taxon>Bacillus</taxon>
    </lineage>
</organism>
<dbReference type="Proteomes" id="UP001372526">
    <property type="component" value="Unassembled WGS sequence"/>
</dbReference>
<keyword evidence="2" id="KW-1185">Reference proteome</keyword>
<evidence type="ECO:0000313" key="1">
    <source>
        <dbReference type="EMBL" id="MEI4804400.1"/>
    </source>
</evidence>
<comment type="caution">
    <text evidence="1">The sequence shown here is derived from an EMBL/GenBank/DDBJ whole genome shotgun (WGS) entry which is preliminary data.</text>
</comment>
<proteinExistence type="predicted"/>
<evidence type="ECO:0000313" key="2">
    <source>
        <dbReference type="Proteomes" id="UP001372526"/>
    </source>
</evidence>